<dbReference type="EMBL" id="KB545907">
    <property type="protein sequence ID" value="EMP31349.1"/>
    <property type="molecule type" value="Genomic_DNA"/>
</dbReference>
<protein>
    <submittedName>
        <fullName evidence="1">Uncharacterized protein</fullName>
    </submittedName>
</protein>
<evidence type="ECO:0000313" key="2">
    <source>
        <dbReference type="Proteomes" id="UP000031443"/>
    </source>
</evidence>
<gene>
    <name evidence="1" type="ORF">UY3_11573</name>
</gene>
<proteinExistence type="predicted"/>
<dbReference type="AlphaFoldDB" id="M7B2Q5"/>
<name>M7B2Q5_CHEMY</name>
<reference evidence="2" key="1">
    <citation type="journal article" date="2013" name="Nat. Genet.">
        <title>The draft genomes of soft-shell turtle and green sea turtle yield insights into the development and evolution of the turtle-specific body plan.</title>
        <authorList>
            <person name="Wang Z."/>
            <person name="Pascual-Anaya J."/>
            <person name="Zadissa A."/>
            <person name="Li W."/>
            <person name="Niimura Y."/>
            <person name="Huang Z."/>
            <person name="Li C."/>
            <person name="White S."/>
            <person name="Xiong Z."/>
            <person name="Fang D."/>
            <person name="Wang B."/>
            <person name="Ming Y."/>
            <person name="Chen Y."/>
            <person name="Zheng Y."/>
            <person name="Kuraku S."/>
            <person name="Pignatelli M."/>
            <person name="Herrero J."/>
            <person name="Beal K."/>
            <person name="Nozawa M."/>
            <person name="Li Q."/>
            <person name="Wang J."/>
            <person name="Zhang H."/>
            <person name="Yu L."/>
            <person name="Shigenobu S."/>
            <person name="Wang J."/>
            <person name="Liu J."/>
            <person name="Flicek P."/>
            <person name="Searle S."/>
            <person name="Wang J."/>
            <person name="Kuratani S."/>
            <person name="Yin Y."/>
            <person name="Aken B."/>
            <person name="Zhang G."/>
            <person name="Irie N."/>
        </authorList>
    </citation>
    <scope>NUCLEOTIDE SEQUENCE [LARGE SCALE GENOMIC DNA]</scope>
</reference>
<dbReference type="Proteomes" id="UP000031443">
    <property type="component" value="Unassembled WGS sequence"/>
</dbReference>
<organism evidence="1 2">
    <name type="scientific">Chelonia mydas</name>
    <name type="common">Green sea-turtle</name>
    <name type="synonym">Chelonia agassizi</name>
    <dbReference type="NCBI Taxonomy" id="8469"/>
    <lineage>
        <taxon>Eukaryota</taxon>
        <taxon>Metazoa</taxon>
        <taxon>Chordata</taxon>
        <taxon>Craniata</taxon>
        <taxon>Vertebrata</taxon>
        <taxon>Euteleostomi</taxon>
        <taxon>Archelosauria</taxon>
        <taxon>Testudinata</taxon>
        <taxon>Testudines</taxon>
        <taxon>Cryptodira</taxon>
        <taxon>Durocryptodira</taxon>
        <taxon>Americhelydia</taxon>
        <taxon>Chelonioidea</taxon>
        <taxon>Cheloniidae</taxon>
        <taxon>Chelonia</taxon>
    </lineage>
</organism>
<keyword evidence="2" id="KW-1185">Reference proteome</keyword>
<accession>M7B2Q5</accession>
<dbReference type="eggNOG" id="ENOG502SB0Q">
    <property type="taxonomic scope" value="Eukaryota"/>
</dbReference>
<sequence>MYETSLRIKALELGDSGVYEARVKIVPATVEDQAFLLAVCDAIQASTVVLTACERVAAKHTSRQLSEGAPAVRLLEDGALQGIQI</sequence>
<evidence type="ECO:0000313" key="1">
    <source>
        <dbReference type="EMBL" id="EMP31349.1"/>
    </source>
</evidence>